<name>A0A0L0EVJ0_9GAMM</name>
<dbReference type="InterPro" id="IPR050770">
    <property type="entry name" value="Intradiol_RC_Dioxygenase"/>
</dbReference>
<dbReference type="Proteomes" id="UP000036850">
    <property type="component" value="Unassembled WGS sequence"/>
</dbReference>
<proteinExistence type="inferred from homology"/>
<dbReference type="CDD" id="cd03459">
    <property type="entry name" value="3_4-PCD"/>
    <property type="match status" value="1"/>
</dbReference>
<evidence type="ECO:0000256" key="5">
    <source>
        <dbReference type="SAM" id="SignalP"/>
    </source>
</evidence>
<dbReference type="InterPro" id="IPR039387">
    <property type="entry name" value="3_4-PCD"/>
</dbReference>
<dbReference type="InterPro" id="IPR015889">
    <property type="entry name" value="Intradiol_dOase_core"/>
</dbReference>
<feature type="chain" id="PRO_5005538419" description="Intradiol ring-cleavage dioxygenases domain-containing protein" evidence="5">
    <location>
        <begin position="29"/>
        <end position="213"/>
    </location>
</feature>
<dbReference type="Gene3D" id="2.60.130.10">
    <property type="entry name" value="Aromatic compound dioxygenase"/>
    <property type="match status" value="1"/>
</dbReference>
<evidence type="ECO:0000256" key="3">
    <source>
        <dbReference type="ARBA" id="ARBA00022964"/>
    </source>
</evidence>
<feature type="domain" description="Intradiol ring-cleavage dioxygenases" evidence="6">
    <location>
        <begin position="38"/>
        <end position="207"/>
    </location>
</feature>
<reference evidence="8" key="1">
    <citation type="submission" date="2015-07" db="EMBL/GenBank/DDBJ databases">
        <title>Draft genome sequence of a Pseudoalteromonas rubra strain, OCN096, isolated from Kaneohe Bay, Oahu, Hawaii.</title>
        <authorList>
            <person name="Beurmann S."/>
            <person name="Ushijima B."/>
            <person name="Belcaid M."/>
            <person name="Callahan S.M."/>
            <person name="Aeby G.S."/>
        </authorList>
    </citation>
    <scope>NUCLEOTIDE SEQUENCE [LARGE SCALE GENOMIC DNA]</scope>
    <source>
        <strain evidence="8">OCN096</strain>
    </source>
</reference>
<keyword evidence="2 5" id="KW-0732">Signal</keyword>
<keyword evidence="4" id="KW-0560">Oxidoreductase</keyword>
<dbReference type="PANTHER" id="PTHR33711:SF10">
    <property type="entry name" value="INTRADIOL RING-CLEAVAGE DIOXYGENASES DOMAIN-CONTAINING PROTEIN"/>
    <property type="match status" value="1"/>
</dbReference>
<dbReference type="EMBL" id="LFZX01000024">
    <property type="protein sequence ID" value="KNC68405.1"/>
    <property type="molecule type" value="Genomic_DNA"/>
</dbReference>
<accession>A0A0L0EVJ0</accession>
<evidence type="ECO:0000259" key="6">
    <source>
        <dbReference type="Pfam" id="PF00775"/>
    </source>
</evidence>
<sequence>MSHNSRRHFMKNLAASTLAGAFASSAQAQIILTPREMEGPYYPITVQKDKDADLTRVAGKTGVAQGTHIEIAGQVFDQNMTPVEGVTLDLWQANAFGKYHHPHDTSEAPVDEHFQAWAIIQSGKQGRFRFKTVFPGAYPLNARSQRTPHIHLKATKRGYDSLLTQLYFPDHPLNQQDGLFRRKSVQEQALMTVRQTEQENHYLYNLILHKIPL</sequence>
<dbReference type="PATRIC" id="fig|43658.6.peg.5464"/>
<organism evidence="7 8">
    <name type="scientific">Pseudoalteromonas rubra</name>
    <dbReference type="NCBI Taxonomy" id="43658"/>
    <lineage>
        <taxon>Bacteria</taxon>
        <taxon>Pseudomonadati</taxon>
        <taxon>Pseudomonadota</taxon>
        <taxon>Gammaproteobacteria</taxon>
        <taxon>Alteromonadales</taxon>
        <taxon>Pseudoalteromonadaceae</taxon>
        <taxon>Pseudoalteromonas</taxon>
    </lineage>
</organism>
<keyword evidence="3" id="KW-0223">Dioxygenase</keyword>
<dbReference type="PROSITE" id="PS51318">
    <property type="entry name" value="TAT"/>
    <property type="match status" value="1"/>
</dbReference>
<evidence type="ECO:0000313" key="7">
    <source>
        <dbReference type="EMBL" id="KNC68405.1"/>
    </source>
</evidence>
<gene>
    <name evidence="7" type="ORF">AC626_04980</name>
</gene>
<dbReference type="Pfam" id="PF00775">
    <property type="entry name" value="Dioxygenase_C"/>
    <property type="match status" value="1"/>
</dbReference>
<evidence type="ECO:0000256" key="1">
    <source>
        <dbReference type="ARBA" id="ARBA00007825"/>
    </source>
</evidence>
<dbReference type="GO" id="GO:0008199">
    <property type="term" value="F:ferric iron binding"/>
    <property type="evidence" value="ECO:0007669"/>
    <property type="project" value="InterPro"/>
</dbReference>
<comment type="similarity">
    <text evidence="1">Belongs to the intradiol ring-cleavage dioxygenase family.</text>
</comment>
<dbReference type="PANTHER" id="PTHR33711">
    <property type="entry name" value="DIOXYGENASE, PUTATIVE (AFU_ORTHOLOGUE AFUA_2G02910)-RELATED"/>
    <property type="match status" value="1"/>
</dbReference>
<dbReference type="InterPro" id="IPR000627">
    <property type="entry name" value="Intradiol_dOase_C"/>
</dbReference>
<feature type="signal peptide" evidence="5">
    <location>
        <begin position="1"/>
        <end position="28"/>
    </location>
</feature>
<dbReference type="NCBIfam" id="TIGR01409">
    <property type="entry name" value="TAT_signal_seq"/>
    <property type="match status" value="1"/>
</dbReference>
<evidence type="ECO:0000256" key="4">
    <source>
        <dbReference type="ARBA" id="ARBA00023002"/>
    </source>
</evidence>
<dbReference type="AlphaFoldDB" id="A0A0L0EVJ0"/>
<evidence type="ECO:0000313" key="8">
    <source>
        <dbReference type="Proteomes" id="UP000036850"/>
    </source>
</evidence>
<evidence type="ECO:0000256" key="2">
    <source>
        <dbReference type="ARBA" id="ARBA00022729"/>
    </source>
</evidence>
<dbReference type="InterPro" id="IPR019546">
    <property type="entry name" value="TAT_signal_bac_arc"/>
</dbReference>
<dbReference type="InterPro" id="IPR006311">
    <property type="entry name" value="TAT_signal"/>
</dbReference>
<dbReference type="GO" id="GO:0018578">
    <property type="term" value="F:protocatechuate 3,4-dioxygenase activity"/>
    <property type="evidence" value="ECO:0007669"/>
    <property type="project" value="InterPro"/>
</dbReference>
<dbReference type="SUPFAM" id="SSF49482">
    <property type="entry name" value="Aromatic compound dioxygenase"/>
    <property type="match status" value="1"/>
</dbReference>
<dbReference type="OrthoDB" id="9805815at2"/>
<protein>
    <recommendedName>
        <fullName evidence="6">Intradiol ring-cleavage dioxygenases domain-containing protein</fullName>
    </recommendedName>
</protein>
<comment type="caution">
    <text evidence="7">The sequence shown here is derived from an EMBL/GenBank/DDBJ whole genome shotgun (WGS) entry which is preliminary data.</text>
</comment>